<dbReference type="SMART" id="SM00995">
    <property type="entry name" value="AD"/>
    <property type="match status" value="1"/>
</dbReference>
<dbReference type="Proteomes" id="UP000504638">
    <property type="component" value="Unplaced"/>
</dbReference>
<dbReference type="Pfam" id="PF09793">
    <property type="entry name" value="AD"/>
    <property type="match status" value="1"/>
</dbReference>
<dbReference type="InterPro" id="IPR039683">
    <property type="entry name" value="Lsm12-like"/>
</dbReference>
<dbReference type="RefSeq" id="XP_033538298.1">
    <property type="nucleotide sequence ID" value="XM_033675961.1"/>
</dbReference>
<accession>A0A6G1GF11</accession>
<evidence type="ECO:0000313" key="3">
    <source>
        <dbReference type="EMBL" id="KAF1816667.1"/>
    </source>
</evidence>
<dbReference type="PROSITE" id="PS52001">
    <property type="entry name" value="AD"/>
    <property type="match status" value="1"/>
</dbReference>
<dbReference type="InterPro" id="IPR019181">
    <property type="entry name" value="LSM12_ABD"/>
</dbReference>
<keyword evidence="4" id="KW-1185">Reference proteome</keyword>
<protein>
    <recommendedName>
        <fullName evidence="2">AD domain-containing protein</fullName>
    </recommendedName>
</protein>
<sequence>VLEGTLFTACSATNLVAINTAPPPPNPNASNQPGDYHIIPVSQIKSFEVLSLSADGSQRDAAIFETAVPAISKVDIGALKAREEAAIRKLKEQDMTRGKGVTREAQEIFDALHRIFPTRWHGQAIIVNDAVIIKSPYRLEDCQAEKDKQTSLVQVRKHLEAYMKKKGQQGVKPAVATPIPPRKGG</sequence>
<evidence type="ECO:0000313" key="4">
    <source>
        <dbReference type="Proteomes" id="UP000504638"/>
    </source>
</evidence>
<feature type="non-terminal residue" evidence="3">
    <location>
        <position position="1"/>
    </location>
</feature>
<feature type="region of interest" description="Disordered" evidence="1">
    <location>
        <begin position="165"/>
        <end position="185"/>
    </location>
</feature>
<feature type="domain" description="AD" evidence="2">
    <location>
        <begin position="72"/>
        <end position="167"/>
    </location>
</feature>
<dbReference type="PANTHER" id="PTHR13542">
    <property type="entry name" value="LSM12 HOMOLOG"/>
    <property type="match status" value="1"/>
</dbReference>
<reference evidence="5" key="3">
    <citation type="submission" date="2025-04" db="UniProtKB">
        <authorList>
            <consortium name="RefSeq"/>
        </authorList>
    </citation>
    <scope>IDENTIFICATION</scope>
    <source>
        <strain evidence="5">CBS 781.70</strain>
    </source>
</reference>
<proteinExistence type="predicted"/>
<evidence type="ECO:0000256" key="1">
    <source>
        <dbReference type="SAM" id="MobiDB-lite"/>
    </source>
</evidence>
<organism evidence="3">
    <name type="scientific">Eremomyces bilateralis CBS 781.70</name>
    <dbReference type="NCBI Taxonomy" id="1392243"/>
    <lineage>
        <taxon>Eukaryota</taxon>
        <taxon>Fungi</taxon>
        <taxon>Dikarya</taxon>
        <taxon>Ascomycota</taxon>
        <taxon>Pezizomycotina</taxon>
        <taxon>Dothideomycetes</taxon>
        <taxon>Dothideomycetes incertae sedis</taxon>
        <taxon>Eremomycetales</taxon>
        <taxon>Eremomycetaceae</taxon>
        <taxon>Eremomyces</taxon>
    </lineage>
</organism>
<evidence type="ECO:0000313" key="5">
    <source>
        <dbReference type="RefSeq" id="XP_033538298.1"/>
    </source>
</evidence>
<evidence type="ECO:0000259" key="2">
    <source>
        <dbReference type="PROSITE" id="PS52001"/>
    </source>
</evidence>
<dbReference type="EMBL" id="ML975150">
    <property type="protein sequence ID" value="KAF1816667.1"/>
    <property type="molecule type" value="Genomic_DNA"/>
</dbReference>
<dbReference type="GeneID" id="54416531"/>
<name>A0A6G1GF11_9PEZI</name>
<reference evidence="5" key="2">
    <citation type="submission" date="2020-04" db="EMBL/GenBank/DDBJ databases">
        <authorList>
            <consortium name="NCBI Genome Project"/>
        </authorList>
    </citation>
    <scope>NUCLEOTIDE SEQUENCE</scope>
    <source>
        <strain evidence="5">CBS 781.70</strain>
    </source>
</reference>
<dbReference type="AlphaFoldDB" id="A0A6G1GF11"/>
<gene>
    <name evidence="3 5" type="ORF">P152DRAFT_388996</name>
</gene>
<dbReference type="InterPro" id="IPR047574">
    <property type="entry name" value="AD"/>
</dbReference>
<dbReference type="OrthoDB" id="1057137at2759"/>
<reference evidence="3 5" key="1">
    <citation type="submission" date="2020-01" db="EMBL/GenBank/DDBJ databases">
        <authorList>
            <consortium name="DOE Joint Genome Institute"/>
            <person name="Haridas S."/>
            <person name="Albert R."/>
            <person name="Binder M."/>
            <person name="Bloem J."/>
            <person name="Labutti K."/>
            <person name="Salamov A."/>
            <person name="Andreopoulos B."/>
            <person name="Baker S.E."/>
            <person name="Barry K."/>
            <person name="Bills G."/>
            <person name="Bluhm B.H."/>
            <person name="Cannon C."/>
            <person name="Castanera R."/>
            <person name="Culley D.E."/>
            <person name="Daum C."/>
            <person name="Ezra D."/>
            <person name="Gonzalez J.B."/>
            <person name="Henrissat B."/>
            <person name="Kuo A."/>
            <person name="Liang C."/>
            <person name="Lipzen A."/>
            <person name="Lutzoni F."/>
            <person name="Magnuson J."/>
            <person name="Mondo S."/>
            <person name="Nolan M."/>
            <person name="Ohm R."/>
            <person name="Pangilinan J."/>
            <person name="Park H.-J."/>
            <person name="Ramirez L."/>
            <person name="Alfaro M."/>
            <person name="Sun H."/>
            <person name="Tritt A."/>
            <person name="Yoshinaga Y."/>
            <person name="Zwiers L.-H."/>
            <person name="Turgeon B.G."/>
            <person name="Goodwin S.B."/>
            <person name="Spatafora J.W."/>
            <person name="Crous P.W."/>
            <person name="Grigoriev I.V."/>
        </authorList>
    </citation>
    <scope>NUCLEOTIDE SEQUENCE</scope>
    <source>
        <strain evidence="3 5">CBS 781.70</strain>
    </source>
</reference>